<feature type="compositionally biased region" description="Polar residues" evidence="1">
    <location>
        <begin position="91"/>
        <end position="106"/>
    </location>
</feature>
<organism evidence="3 4">
    <name type="scientific">Methylocapsa polymorpha</name>
    <dbReference type="NCBI Taxonomy" id="3080828"/>
    <lineage>
        <taxon>Bacteria</taxon>
        <taxon>Pseudomonadati</taxon>
        <taxon>Pseudomonadota</taxon>
        <taxon>Alphaproteobacteria</taxon>
        <taxon>Hyphomicrobiales</taxon>
        <taxon>Beijerinckiaceae</taxon>
        <taxon>Methylocapsa</taxon>
    </lineage>
</organism>
<dbReference type="RefSeq" id="WP_318655023.1">
    <property type="nucleotide sequence ID" value="NZ_CP136863.1"/>
</dbReference>
<sequence>MRAFLIFLCGALSLATPTRAENPPPVAGAPGRYTMTPAEGGFLRLDTQAGSVSFCTVKDGQSFCHASADEKAALEAEVSRLTRENSELRSKLSSAPTAQPKGSSGLPSEEEFERTLSFAEKFLRRMIKVLREKAPEDKSQ</sequence>
<evidence type="ECO:0000313" key="4">
    <source>
        <dbReference type="Proteomes" id="UP001626536"/>
    </source>
</evidence>
<evidence type="ECO:0000256" key="2">
    <source>
        <dbReference type="SAM" id="SignalP"/>
    </source>
</evidence>
<proteinExistence type="predicted"/>
<reference evidence="3 4" key="1">
    <citation type="submission" date="2023-10" db="EMBL/GenBank/DDBJ databases">
        <title>Novel methanotroph of the genus Methylocapsa from a subarctic wetland.</title>
        <authorList>
            <person name="Belova S.E."/>
            <person name="Oshkin I.Y."/>
            <person name="Miroshnikov K."/>
            <person name="Dedysh S.N."/>
        </authorList>
    </citation>
    <scope>NUCLEOTIDE SEQUENCE [LARGE SCALE GENOMIC DNA]</scope>
    <source>
        <strain evidence="3 4">RX1</strain>
        <plasmid evidence="3 4">pRX1</plasmid>
    </source>
</reference>
<dbReference type="Proteomes" id="UP001626536">
    <property type="component" value="Plasmid pRX1"/>
</dbReference>
<name>A0ABZ0HXD5_9HYPH</name>
<keyword evidence="3" id="KW-0614">Plasmid</keyword>
<accession>A0ABZ0HXD5</accession>
<feature type="region of interest" description="Disordered" evidence="1">
    <location>
        <begin position="84"/>
        <end position="112"/>
    </location>
</feature>
<evidence type="ECO:0000313" key="3">
    <source>
        <dbReference type="EMBL" id="WOJ91601.1"/>
    </source>
</evidence>
<keyword evidence="4" id="KW-1185">Reference proteome</keyword>
<protein>
    <submittedName>
        <fullName evidence="3">Uncharacterized protein</fullName>
    </submittedName>
</protein>
<feature type="signal peptide" evidence="2">
    <location>
        <begin position="1"/>
        <end position="20"/>
    </location>
</feature>
<evidence type="ECO:0000256" key="1">
    <source>
        <dbReference type="SAM" id="MobiDB-lite"/>
    </source>
</evidence>
<geneLocation type="plasmid" evidence="3 4">
    <name>pRX1</name>
</geneLocation>
<gene>
    <name evidence="3" type="ORF">RZS28_19225</name>
</gene>
<feature type="chain" id="PRO_5045623810" evidence="2">
    <location>
        <begin position="21"/>
        <end position="140"/>
    </location>
</feature>
<keyword evidence="2" id="KW-0732">Signal</keyword>
<dbReference type="EMBL" id="CP136863">
    <property type="protein sequence ID" value="WOJ91601.1"/>
    <property type="molecule type" value="Genomic_DNA"/>
</dbReference>